<feature type="transmembrane region" description="Helical" evidence="2">
    <location>
        <begin position="224"/>
        <end position="246"/>
    </location>
</feature>
<proteinExistence type="predicted"/>
<dbReference type="EMBL" id="LR743510">
    <property type="protein sequence ID" value="CAA2137304.1"/>
    <property type="molecule type" value="Genomic_DNA"/>
</dbReference>
<accession>A0A679JRC6</accession>
<keyword evidence="2" id="KW-1133">Transmembrane helix</keyword>
<dbReference type="AlphaFoldDB" id="A0A679JRC6"/>
<reference evidence="3" key="1">
    <citation type="submission" date="2019-12" db="EMBL/GenBank/DDBJ databases">
        <authorList>
            <person name="Cremers G."/>
        </authorList>
    </citation>
    <scope>NUCLEOTIDE SEQUENCE</scope>
    <source>
        <strain evidence="3">Mbul2</strain>
        <plasmid evidence="3">1</plasmid>
    </source>
</reference>
<feature type="region of interest" description="Disordered" evidence="1">
    <location>
        <begin position="1"/>
        <end position="38"/>
    </location>
</feature>
<protein>
    <recommendedName>
        <fullName evidence="4">DUF4105 domain-containing protein</fullName>
    </recommendedName>
</protein>
<evidence type="ECO:0000256" key="1">
    <source>
        <dbReference type="SAM" id="MobiDB-lite"/>
    </source>
</evidence>
<keyword evidence="2" id="KW-0472">Membrane</keyword>
<evidence type="ECO:0000313" key="3">
    <source>
        <dbReference type="EMBL" id="CAA2137304.1"/>
    </source>
</evidence>
<sequence length="511" mass="54201">MAHCGGRSPVTIRPQSFHDGSATDASRPEGDSGHGRLSLKGQGVVNLALAKGEGAPVDDLLAASEAPASQMALPLWLLLVGREAVHRRWGLVTGAGLVWTGFGAALVIDALDGATHIPDRWFGLLLVVEAVGAFLRGLVATGAARRLRLLKAALLLVVAVLTMLASSSSTFLLAMLFGTAFLFDGLSRFALSYVLRFPGWRLSAAHGALGVALGIITLQPWPTWYAGTVGFCIGAFLMLAGIKVAILGLRLRRPPAAAGPRADGAGTDTLTVYVWTPTGTASIPARQRLVHRYVISVNGSGHISTGHAALELGDGSGTHGSPLYVSHYPAVEIDRSPDNLRATLRAGPENNVPGRFLPSYREEADDWCEATVTVTLHGIDGAGLTRFWAGYRRDATYNLVGRNCSTAVARALDAAVEGAFSRAGKPWRRLAQAALSPEFWAAALLRNGAGAMTWTPGLVLDYSRALSALIDPVSPVPAISWDGVRRRLLRNWRAEAVARMRSLARRRSPAA</sequence>
<feature type="transmembrane region" description="Helical" evidence="2">
    <location>
        <begin position="198"/>
        <end position="218"/>
    </location>
</feature>
<feature type="transmembrane region" description="Helical" evidence="2">
    <location>
        <begin position="147"/>
        <end position="165"/>
    </location>
</feature>
<geneLocation type="plasmid" evidence="3">
    <name>1</name>
</geneLocation>
<evidence type="ECO:0008006" key="4">
    <source>
        <dbReference type="Google" id="ProtNLM"/>
    </source>
</evidence>
<feature type="transmembrane region" description="Helical" evidence="2">
    <location>
        <begin position="89"/>
        <end position="108"/>
    </location>
</feature>
<keyword evidence="3" id="KW-0614">Plasmid</keyword>
<organism evidence="3">
    <name type="scientific">Methylobacterium bullatum</name>
    <dbReference type="NCBI Taxonomy" id="570505"/>
    <lineage>
        <taxon>Bacteria</taxon>
        <taxon>Pseudomonadati</taxon>
        <taxon>Pseudomonadota</taxon>
        <taxon>Alphaproteobacteria</taxon>
        <taxon>Hyphomicrobiales</taxon>
        <taxon>Methylobacteriaceae</taxon>
        <taxon>Methylobacterium</taxon>
    </lineage>
</organism>
<keyword evidence="2" id="KW-0812">Transmembrane</keyword>
<feature type="transmembrane region" description="Helical" evidence="2">
    <location>
        <begin position="120"/>
        <end position="140"/>
    </location>
</feature>
<feature type="transmembrane region" description="Helical" evidence="2">
    <location>
        <begin position="171"/>
        <end position="191"/>
    </location>
</feature>
<evidence type="ECO:0000256" key="2">
    <source>
        <dbReference type="SAM" id="Phobius"/>
    </source>
</evidence>
<gene>
    <name evidence="3" type="ORF">MBLL_00589</name>
</gene>
<name>A0A679JRC6_9HYPH</name>